<feature type="domain" description="Beta-lactamase-related" evidence="2">
    <location>
        <begin position="47"/>
        <end position="357"/>
    </location>
</feature>
<evidence type="ECO:0000259" key="2">
    <source>
        <dbReference type="Pfam" id="PF00144"/>
    </source>
</evidence>
<feature type="chain" id="PRO_5046510864" evidence="1">
    <location>
        <begin position="29"/>
        <end position="371"/>
    </location>
</feature>
<dbReference type="InterPro" id="IPR050491">
    <property type="entry name" value="AmpC-like"/>
</dbReference>
<evidence type="ECO:0000256" key="1">
    <source>
        <dbReference type="SAM" id="SignalP"/>
    </source>
</evidence>
<reference evidence="3" key="1">
    <citation type="submission" date="2024-05" db="EMBL/GenBank/DDBJ databases">
        <title>30 novel species of actinomycetes from the DSMZ collection.</title>
        <authorList>
            <person name="Nouioui I."/>
        </authorList>
    </citation>
    <scope>NUCLEOTIDE SEQUENCE</scope>
    <source>
        <strain evidence="3">DSM 40473</strain>
    </source>
</reference>
<dbReference type="InterPro" id="IPR001466">
    <property type="entry name" value="Beta-lactam-related"/>
</dbReference>
<dbReference type="RefSeq" id="WP_311611772.1">
    <property type="nucleotide sequence ID" value="NZ_JAVRFI010000009.1"/>
</dbReference>
<dbReference type="EC" id="3.1.1.103" evidence="3"/>
<sequence length="371" mass="38683">MKLRRRIPAAALGIAVATVLALPASVQAQPAADHPATQAALNSYQAQAGPGAGLYAGDSTGSWNLSAGTAVVNTNKPLQPIFHFRIGSQTKTFTAAVVLQLVDEGKVSLDTPIGRYLPGVVDGNGYDGNAITVRQLLQHTSGVAESRNPTSRNPDGTFTLSALVRDGLSYRSVSAPGAEFHYSNTNFQIAGMLIEKITGMPVARAITSRIIEPLGLTQTTFPAAGDRTLPVRFVPGYVGNRIGPLFFWVDNTSEVEPSAYSSAGAIISTQQDLTTFYQALIGGKVVSGASLAEMEKTVPVVQGIGYGLGLESIPLPCGGTAWGHNGAVPGYSSLTTVTADGRHAAVMTNTMHVDTDAGRKQLDATNSALCE</sequence>
<protein>
    <submittedName>
        <fullName evidence="3">Serine hydrolase domain-containing protein</fullName>
        <ecNumber evidence="3">3.1.1.103</ecNumber>
    </submittedName>
</protein>
<dbReference type="SUPFAM" id="SSF56601">
    <property type="entry name" value="beta-lactamase/transpeptidase-like"/>
    <property type="match status" value="1"/>
</dbReference>
<evidence type="ECO:0000313" key="4">
    <source>
        <dbReference type="Proteomes" id="UP001180531"/>
    </source>
</evidence>
<name>A0ABU2SP70_9ACTN</name>
<keyword evidence="4" id="KW-1185">Reference proteome</keyword>
<organism evidence="3 4">
    <name type="scientific">Streptomyces hesseae</name>
    <dbReference type="NCBI Taxonomy" id="3075519"/>
    <lineage>
        <taxon>Bacteria</taxon>
        <taxon>Bacillati</taxon>
        <taxon>Actinomycetota</taxon>
        <taxon>Actinomycetes</taxon>
        <taxon>Kitasatosporales</taxon>
        <taxon>Streptomycetaceae</taxon>
        <taxon>Streptomyces</taxon>
    </lineage>
</organism>
<accession>A0ABU2SP70</accession>
<dbReference type="EMBL" id="JAVRFI010000009">
    <property type="protein sequence ID" value="MDT0450774.1"/>
    <property type="molecule type" value="Genomic_DNA"/>
</dbReference>
<dbReference type="Proteomes" id="UP001180531">
    <property type="component" value="Unassembled WGS sequence"/>
</dbReference>
<dbReference type="GO" id="GO:0016787">
    <property type="term" value="F:hydrolase activity"/>
    <property type="evidence" value="ECO:0007669"/>
    <property type="project" value="UniProtKB-KW"/>
</dbReference>
<keyword evidence="1" id="KW-0732">Signal</keyword>
<feature type="signal peptide" evidence="1">
    <location>
        <begin position="1"/>
        <end position="28"/>
    </location>
</feature>
<evidence type="ECO:0000313" key="3">
    <source>
        <dbReference type="EMBL" id="MDT0450774.1"/>
    </source>
</evidence>
<comment type="caution">
    <text evidence="3">The sequence shown here is derived from an EMBL/GenBank/DDBJ whole genome shotgun (WGS) entry which is preliminary data.</text>
</comment>
<gene>
    <name evidence="3" type="ORF">RM609_17060</name>
</gene>
<dbReference type="PANTHER" id="PTHR46825">
    <property type="entry name" value="D-ALANYL-D-ALANINE-CARBOXYPEPTIDASE/ENDOPEPTIDASE AMPH"/>
    <property type="match status" value="1"/>
</dbReference>
<dbReference type="InterPro" id="IPR012338">
    <property type="entry name" value="Beta-lactam/transpept-like"/>
</dbReference>
<dbReference type="Gene3D" id="3.40.710.10">
    <property type="entry name" value="DD-peptidase/beta-lactamase superfamily"/>
    <property type="match status" value="1"/>
</dbReference>
<dbReference type="PANTHER" id="PTHR46825:SF7">
    <property type="entry name" value="D-ALANYL-D-ALANINE CARBOXYPEPTIDASE"/>
    <property type="match status" value="1"/>
</dbReference>
<dbReference type="Pfam" id="PF00144">
    <property type="entry name" value="Beta-lactamase"/>
    <property type="match status" value="1"/>
</dbReference>
<keyword evidence="3" id="KW-0378">Hydrolase</keyword>
<proteinExistence type="predicted"/>